<comment type="caution">
    <text evidence="2">The sequence shown here is derived from an EMBL/GenBank/DDBJ whole genome shotgun (WGS) entry which is preliminary data.</text>
</comment>
<name>A0A8T0HMY9_CERPU</name>
<feature type="region of interest" description="Disordered" evidence="1">
    <location>
        <begin position="299"/>
        <end position="333"/>
    </location>
</feature>
<reference evidence="2" key="1">
    <citation type="submission" date="2020-06" db="EMBL/GenBank/DDBJ databases">
        <title>WGS assembly of Ceratodon purpureus strain R40.</title>
        <authorList>
            <person name="Carey S.B."/>
            <person name="Jenkins J."/>
            <person name="Shu S."/>
            <person name="Lovell J.T."/>
            <person name="Sreedasyam A."/>
            <person name="Maumus F."/>
            <person name="Tiley G.P."/>
            <person name="Fernandez-Pozo N."/>
            <person name="Barry K."/>
            <person name="Chen C."/>
            <person name="Wang M."/>
            <person name="Lipzen A."/>
            <person name="Daum C."/>
            <person name="Saski C.A."/>
            <person name="Payton A.C."/>
            <person name="Mcbreen J.C."/>
            <person name="Conrad R.E."/>
            <person name="Kollar L.M."/>
            <person name="Olsson S."/>
            <person name="Huttunen S."/>
            <person name="Landis J.B."/>
            <person name="Wickett N.J."/>
            <person name="Johnson M.G."/>
            <person name="Rensing S.A."/>
            <person name="Grimwood J."/>
            <person name="Schmutz J."/>
            <person name="Mcdaniel S.F."/>
        </authorList>
    </citation>
    <scope>NUCLEOTIDE SEQUENCE</scope>
    <source>
        <strain evidence="2">R40</strain>
    </source>
</reference>
<dbReference type="Proteomes" id="UP000822688">
    <property type="component" value="Chromosome V"/>
</dbReference>
<protein>
    <submittedName>
        <fullName evidence="2">Uncharacterized protein</fullName>
    </submittedName>
</protein>
<keyword evidence="3" id="KW-1185">Reference proteome</keyword>
<organism evidence="2 3">
    <name type="scientific">Ceratodon purpureus</name>
    <name type="common">Fire moss</name>
    <name type="synonym">Dicranum purpureum</name>
    <dbReference type="NCBI Taxonomy" id="3225"/>
    <lineage>
        <taxon>Eukaryota</taxon>
        <taxon>Viridiplantae</taxon>
        <taxon>Streptophyta</taxon>
        <taxon>Embryophyta</taxon>
        <taxon>Bryophyta</taxon>
        <taxon>Bryophytina</taxon>
        <taxon>Bryopsida</taxon>
        <taxon>Dicranidae</taxon>
        <taxon>Pseudoditrichales</taxon>
        <taxon>Ditrichaceae</taxon>
        <taxon>Ceratodon</taxon>
    </lineage>
</organism>
<sequence>MLRNKLWASSPSKRSKWPGNPLWGLVLIHAPISGSKLWSKVHLAWKKMLKNLQEAPPINVADACQKPVWWGVDFKGGDFNLSQQDALSLYTRGLSTVGDLWCPVLNDIKPIDQIEDEFSLVGHEIPVMQAVGDWILNQYGNQLRRSDQETPPETWLGGYSLDDDNDPKFLIKTCKNWLPSPIGRPFRLSNVPSRYPVYRVGSQSRSVIPDTSENFLNLVRTWTGPLKQARVMEVDKHNSARKILLVYYGRVGRLSHFDPMHWKWKNDMGFTMYNAKIGRELLSDKFTLQKPIVEKWRHEEPPLLQPSTRRGWAGRWASDSQEPPPGVTPFRQG</sequence>
<dbReference type="AlphaFoldDB" id="A0A8T0HMY9"/>
<evidence type="ECO:0000313" key="2">
    <source>
        <dbReference type="EMBL" id="KAG0571998.1"/>
    </source>
</evidence>
<proteinExistence type="predicted"/>
<evidence type="ECO:0000313" key="3">
    <source>
        <dbReference type="Proteomes" id="UP000822688"/>
    </source>
</evidence>
<evidence type="ECO:0000256" key="1">
    <source>
        <dbReference type="SAM" id="MobiDB-lite"/>
    </source>
</evidence>
<dbReference type="EMBL" id="CM026426">
    <property type="protein sequence ID" value="KAG0571998.1"/>
    <property type="molecule type" value="Genomic_DNA"/>
</dbReference>
<gene>
    <name evidence="2" type="ORF">KC19_VG060400</name>
</gene>
<accession>A0A8T0HMY9</accession>